<keyword evidence="5 15" id="KW-0378">Hydrolase</keyword>
<dbReference type="EC" id="3.4.24.84" evidence="15"/>
<feature type="transmembrane region" description="Helical" evidence="15">
    <location>
        <begin position="193"/>
        <end position="215"/>
    </location>
</feature>
<comment type="subcellular location">
    <subcellularLocation>
        <location evidence="1 15">Endoplasmic reticulum membrane</location>
        <topology evidence="1 15">Multi-pass membrane protein</topology>
    </subcellularLocation>
</comment>
<evidence type="ECO:0000256" key="6">
    <source>
        <dbReference type="ARBA" id="ARBA00022824"/>
    </source>
</evidence>
<evidence type="ECO:0000256" key="13">
    <source>
        <dbReference type="PIRSR" id="PIRSR627057-1"/>
    </source>
</evidence>
<keyword evidence="4 14" id="KW-0479">Metal-binding</keyword>
<evidence type="ECO:0000256" key="9">
    <source>
        <dbReference type="ARBA" id="ARBA00023049"/>
    </source>
</evidence>
<evidence type="ECO:0000256" key="5">
    <source>
        <dbReference type="ARBA" id="ARBA00022801"/>
    </source>
</evidence>
<evidence type="ECO:0000256" key="14">
    <source>
        <dbReference type="PIRSR" id="PIRSR627057-2"/>
    </source>
</evidence>
<evidence type="ECO:0000256" key="7">
    <source>
        <dbReference type="ARBA" id="ARBA00022833"/>
    </source>
</evidence>
<evidence type="ECO:0000256" key="3">
    <source>
        <dbReference type="ARBA" id="ARBA00022692"/>
    </source>
</evidence>
<comment type="caution">
    <text evidence="18">The sequence shown here is derived from an EMBL/GenBank/DDBJ whole genome shotgun (WGS) entry which is preliminary data.</text>
</comment>
<feature type="domain" description="CAAX prenyl protease 1 N-terminal" evidence="17">
    <location>
        <begin position="68"/>
        <end position="251"/>
    </location>
</feature>
<dbReference type="GO" id="GO:0004222">
    <property type="term" value="F:metalloendopeptidase activity"/>
    <property type="evidence" value="ECO:0007669"/>
    <property type="project" value="UniProtKB-UniRule"/>
</dbReference>
<feature type="transmembrane region" description="Helical" evidence="15">
    <location>
        <begin position="152"/>
        <end position="173"/>
    </location>
</feature>
<keyword evidence="7 14" id="KW-0862">Zinc</keyword>
<dbReference type="InterPro" id="IPR027057">
    <property type="entry name" value="CAXX_Prtase_1"/>
</dbReference>
<comment type="similarity">
    <text evidence="12 15">Belongs to the peptidase M48A family.</text>
</comment>
<sequence>MREQTRKWLCCPRHVSFPAHIMDFLHSQLNKVTQQLAFVSVDPIDWKFYVQVISWTVTLFESYLLLRQYPLYSKTEPPAALAAHISASDFEKSQKYGKDKAKFALFSGFYKQCLDSVLLHYGFYAWSWDFTGRAMARFGYGVEYQITQSIGFVFLLFFLSSLPTLPLSVYSTFVLEEKYGFNKTSPGLFVADLLKGWAIGAVLLTPFLWAFLRIFNWAGDRFVPWLMAFVLAFQLIMVIIYPMVIQPLFNKLSPLAEGELRNRIESLASKLKFPLTHLYEIDGSKRSSHSNAYFFGLPWSKHIVIFDTLIQQSQPEEVEAVLAHELGHWYYLHPTKMLAISQIHVFTIFALFPAFLHAPPVLASFDFPQSRCRTAAHHRRVPPLPGQLASTLTFERDLMILTPLEAFVSIGMHAVSRHFEWQADRFACELQEKLSDEKMSDMGDRLGRALITLHVKNLSTVWVDWLYSAYHHSHPTLTERLKGLESFQKKKL</sequence>
<feature type="active site" description="Proton donor" evidence="13">
    <location>
        <position position="424"/>
    </location>
</feature>
<comment type="catalytic activity">
    <reaction evidence="11 15">
        <text>Hydrolyzes the peptide bond -P2-(S-farnesyl or geranylgeranyl)C-P1'-P2'-P3'-COOH where P1' and P2' are amino acids with aliphatic side chains and P3' is any C-terminal residue.</text>
        <dbReference type="EC" id="3.4.24.84"/>
    </reaction>
</comment>
<keyword evidence="6 15" id="KW-0256">Endoplasmic reticulum</keyword>
<comment type="function">
    <text evidence="15">Proteolytically removes the C-terminal three residues of farnesylated proteins.</text>
</comment>
<keyword evidence="10 15" id="KW-0472">Membrane</keyword>
<feature type="binding site" evidence="14">
    <location>
        <position position="420"/>
    </location>
    <ligand>
        <name>Zn(2+)</name>
        <dbReference type="ChEBI" id="CHEBI:29105"/>
        <note>catalytic</note>
    </ligand>
</feature>
<dbReference type="CDD" id="cd07343">
    <property type="entry name" value="M48A_Zmpste24p_like"/>
    <property type="match status" value="1"/>
</dbReference>
<dbReference type="Pfam" id="PF01435">
    <property type="entry name" value="Peptidase_M48"/>
    <property type="match status" value="1"/>
</dbReference>
<evidence type="ECO:0000259" key="17">
    <source>
        <dbReference type="Pfam" id="PF16491"/>
    </source>
</evidence>
<feature type="active site" evidence="13">
    <location>
        <position position="325"/>
    </location>
</feature>
<evidence type="ECO:0000256" key="15">
    <source>
        <dbReference type="RuleBase" id="RU366005"/>
    </source>
</evidence>
<protein>
    <recommendedName>
        <fullName evidence="15">CAAX prenyl protease</fullName>
        <ecNumber evidence="15">3.4.24.84</ecNumber>
    </recommendedName>
</protein>
<keyword evidence="8 15" id="KW-1133">Transmembrane helix</keyword>
<dbReference type="Gene3D" id="3.30.2010.10">
    <property type="entry name" value="Metalloproteases ('zincins'), catalytic domain"/>
    <property type="match status" value="1"/>
</dbReference>
<organism evidence="18 19">
    <name type="scientific">Mycena venus</name>
    <dbReference type="NCBI Taxonomy" id="2733690"/>
    <lineage>
        <taxon>Eukaryota</taxon>
        <taxon>Fungi</taxon>
        <taxon>Dikarya</taxon>
        <taxon>Basidiomycota</taxon>
        <taxon>Agaricomycotina</taxon>
        <taxon>Agaricomycetes</taxon>
        <taxon>Agaricomycetidae</taxon>
        <taxon>Agaricales</taxon>
        <taxon>Marasmiineae</taxon>
        <taxon>Mycenaceae</taxon>
        <taxon>Mycena</taxon>
    </lineage>
</organism>
<evidence type="ECO:0000256" key="4">
    <source>
        <dbReference type="ARBA" id="ARBA00022723"/>
    </source>
</evidence>
<dbReference type="GO" id="GO:0046872">
    <property type="term" value="F:metal ion binding"/>
    <property type="evidence" value="ECO:0007669"/>
    <property type="project" value="UniProtKB-UniRule"/>
</dbReference>
<dbReference type="FunFam" id="3.30.2010.10:FF:000002">
    <property type="entry name" value="CAAX prenyl protease"/>
    <property type="match status" value="1"/>
</dbReference>
<dbReference type="AlphaFoldDB" id="A0A8H7CAR9"/>
<evidence type="ECO:0000256" key="2">
    <source>
        <dbReference type="ARBA" id="ARBA00022670"/>
    </source>
</evidence>
<dbReference type="PANTHER" id="PTHR10120">
    <property type="entry name" value="CAAX PRENYL PROTEASE 1"/>
    <property type="match status" value="1"/>
</dbReference>
<evidence type="ECO:0000256" key="12">
    <source>
        <dbReference type="ARBA" id="ARBA00060927"/>
    </source>
</evidence>
<keyword evidence="2 15" id="KW-0645">Protease</keyword>
<evidence type="ECO:0000256" key="10">
    <source>
        <dbReference type="ARBA" id="ARBA00023136"/>
    </source>
</evidence>
<gene>
    <name evidence="18" type="ORF">MVEN_02515500</name>
</gene>
<dbReference type="OrthoDB" id="360839at2759"/>
<reference evidence="18" key="1">
    <citation type="submission" date="2020-05" db="EMBL/GenBank/DDBJ databases">
        <title>Mycena genomes resolve the evolution of fungal bioluminescence.</title>
        <authorList>
            <person name="Tsai I.J."/>
        </authorList>
    </citation>
    <scope>NUCLEOTIDE SEQUENCE</scope>
    <source>
        <strain evidence="18">CCC161011</strain>
    </source>
</reference>
<feature type="binding site" evidence="14">
    <location>
        <position position="324"/>
    </location>
    <ligand>
        <name>Zn(2+)</name>
        <dbReference type="ChEBI" id="CHEBI:29105"/>
        <note>catalytic</note>
    </ligand>
</feature>
<evidence type="ECO:0000313" key="19">
    <source>
        <dbReference type="Proteomes" id="UP000620124"/>
    </source>
</evidence>
<keyword evidence="19" id="KW-1185">Reference proteome</keyword>
<dbReference type="GO" id="GO:0071586">
    <property type="term" value="P:CAAX-box protein processing"/>
    <property type="evidence" value="ECO:0007669"/>
    <property type="project" value="UniProtKB-UniRule"/>
</dbReference>
<evidence type="ECO:0000256" key="8">
    <source>
        <dbReference type="ARBA" id="ARBA00022989"/>
    </source>
</evidence>
<keyword evidence="9 15" id="KW-0482">Metalloprotease</keyword>
<proteinExistence type="inferred from homology"/>
<dbReference type="InterPro" id="IPR032456">
    <property type="entry name" value="Peptidase_M48_N"/>
</dbReference>
<dbReference type="InterPro" id="IPR001915">
    <property type="entry name" value="Peptidase_M48"/>
</dbReference>
<evidence type="ECO:0000313" key="18">
    <source>
        <dbReference type="EMBL" id="KAF7328858.1"/>
    </source>
</evidence>
<dbReference type="Pfam" id="PF16491">
    <property type="entry name" value="Peptidase_M48_N"/>
    <property type="match status" value="1"/>
</dbReference>
<comment type="cofactor">
    <cofactor evidence="14 15">
        <name>Zn(2+)</name>
        <dbReference type="ChEBI" id="CHEBI:29105"/>
    </cofactor>
    <text evidence="14 15">Binds 1 zinc ion per subunit.</text>
</comment>
<dbReference type="Proteomes" id="UP000620124">
    <property type="component" value="Unassembled WGS sequence"/>
</dbReference>
<feature type="binding site" evidence="14">
    <location>
        <position position="328"/>
    </location>
    <ligand>
        <name>Zn(2+)</name>
        <dbReference type="ChEBI" id="CHEBI:29105"/>
        <note>catalytic</note>
    </ligand>
</feature>
<evidence type="ECO:0000256" key="1">
    <source>
        <dbReference type="ARBA" id="ARBA00004477"/>
    </source>
</evidence>
<name>A0A8H7CAR9_9AGAR</name>
<dbReference type="GO" id="GO:0005789">
    <property type="term" value="C:endoplasmic reticulum membrane"/>
    <property type="evidence" value="ECO:0007669"/>
    <property type="project" value="UniProtKB-SubCell"/>
</dbReference>
<dbReference type="EMBL" id="JACAZI010000034">
    <property type="protein sequence ID" value="KAF7328858.1"/>
    <property type="molecule type" value="Genomic_DNA"/>
</dbReference>
<accession>A0A8H7CAR9</accession>
<keyword evidence="3 15" id="KW-0812">Transmembrane</keyword>
<feature type="transmembrane region" description="Helical" evidence="15">
    <location>
        <begin position="222"/>
        <end position="244"/>
    </location>
</feature>
<comment type="caution">
    <text evidence="15">Lacks conserved residue(s) required for the propagation of feature annotation.</text>
</comment>
<evidence type="ECO:0000259" key="16">
    <source>
        <dbReference type="Pfam" id="PF01435"/>
    </source>
</evidence>
<evidence type="ECO:0000256" key="11">
    <source>
        <dbReference type="ARBA" id="ARBA00044456"/>
    </source>
</evidence>
<feature type="domain" description="Peptidase M48" evidence="16">
    <location>
        <begin position="255"/>
        <end position="486"/>
    </location>
</feature>